<accession>A0A1Y6D631</accession>
<dbReference type="Pfam" id="PF12276">
    <property type="entry name" value="DUF3617"/>
    <property type="match status" value="1"/>
</dbReference>
<keyword evidence="2" id="KW-1185">Reference proteome</keyword>
<evidence type="ECO:0000313" key="2">
    <source>
        <dbReference type="Proteomes" id="UP000192923"/>
    </source>
</evidence>
<dbReference type="EMBL" id="FXAM01000001">
    <property type="protein sequence ID" value="SMF96313.1"/>
    <property type="molecule type" value="Genomic_DNA"/>
</dbReference>
<dbReference type="RefSeq" id="WP_176225281.1">
    <property type="nucleotide sequence ID" value="NZ_FXAM01000001.1"/>
</dbReference>
<sequence>MKTPILFFLSTLSLCAQAEDIRPGLWKITLESRVAATPDWQPQPFELTQCLSQDDADHPERLLTGSGGPGVSGCDFGDRKYSAGHLSFDVACAGDLGLKGHGELDFSATRIDGALDVNFGEQEKTDMGNQFHAVYLGECAGGNAPATVPLPAVPPAN</sequence>
<evidence type="ECO:0008006" key="3">
    <source>
        <dbReference type="Google" id="ProtNLM"/>
    </source>
</evidence>
<organism evidence="1 2">
    <name type="scientific">Methylomagnum ishizawai</name>
    <dbReference type="NCBI Taxonomy" id="1760988"/>
    <lineage>
        <taxon>Bacteria</taxon>
        <taxon>Pseudomonadati</taxon>
        <taxon>Pseudomonadota</taxon>
        <taxon>Gammaproteobacteria</taxon>
        <taxon>Methylococcales</taxon>
        <taxon>Methylococcaceae</taxon>
        <taxon>Methylomagnum</taxon>
    </lineage>
</organism>
<name>A0A1Y6D631_9GAMM</name>
<proteinExistence type="predicted"/>
<dbReference type="Proteomes" id="UP000192923">
    <property type="component" value="Unassembled WGS sequence"/>
</dbReference>
<gene>
    <name evidence="1" type="ORF">SAMN02949497_3707</name>
</gene>
<dbReference type="InterPro" id="IPR022061">
    <property type="entry name" value="DUF3617"/>
</dbReference>
<dbReference type="AlphaFoldDB" id="A0A1Y6D631"/>
<reference evidence="1 2" key="1">
    <citation type="submission" date="2016-12" db="EMBL/GenBank/DDBJ databases">
        <authorList>
            <person name="Song W.-J."/>
            <person name="Kurnit D.M."/>
        </authorList>
    </citation>
    <scope>NUCLEOTIDE SEQUENCE [LARGE SCALE GENOMIC DNA]</scope>
    <source>
        <strain evidence="1 2">175</strain>
    </source>
</reference>
<evidence type="ECO:0000313" key="1">
    <source>
        <dbReference type="EMBL" id="SMF96313.1"/>
    </source>
</evidence>
<protein>
    <recommendedName>
        <fullName evidence="3">DUF3617 family protein</fullName>
    </recommendedName>
</protein>